<dbReference type="InterPro" id="IPR002937">
    <property type="entry name" value="Amino_oxidase"/>
</dbReference>
<dbReference type="GO" id="GO:0016491">
    <property type="term" value="F:oxidoreductase activity"/>
    <property type="evidence" value="ECO:0007669"/>
    <property type="project" value="InterPro"/>
</dbReference>
<evidence type="ECO:0000313" key="4">
    <source>
        <dbReference type="Proteomes" id="UP000243807"/>
    </source>
</evidence>
<dbReference type="PANTHER" id="PTHR16128">
    <property type="entry name" value="FAD/NAD(P)-BINDING OXIDOREDUCTASE FAMILY PROTEIN"/>
    <property type="match status" value="1"/>
</dbReference>
<keyword evidence="1" id="KW-0812">Transmembrane</keyword>
<reference evidence="3 4" key="1">
    <citation type="submission" date="2017-01" db="EMBL/GenBank/DDBJ databases">
        <title>Draft sequence of Acidihalobacter ferrooxidans strain DSM 14175 (strain V8).</title>
        <authorList>
            <person name="Khaleque H.N."/>
            <person name="Ramsay J.P."/>
            <person name="Murphy R.J.T."/>
            <person name="Kaksonen A.H."/>
            <person name="Boxall N.J."/>
            <person name="Watkin E.L.J."/>
        </authorList>
    </citation>
    <scope>NUCLEOTIDE SEQUENCE [LARGE SCALE GENOMIC DNA]</scope>
    <source>
        <strain evidence="3 4">V8</strain>
    </source>
</reference>
<feature type="domain" description="Amine oxidase" evidence="2">
    <location>
        <begin position="111"/>
        <end position="327"/>
    </location>
</feature>
<dbReference type="Proteomes" id="UP000243807">
    <property type="component" value="Chromosome"/>
</dbReference>
<keyword evidence="1" id="KW-1133">Transmembrane helix</keyword>
<dbReference type="Pfam" id="PF13450">
    <property type="entry name" value="NAD_binding_8"/>
    <property type="match status" value="1"/>
</dbReference>
<dbReference type="PANTHER" id="PTHR16128:SF5">
    <property type="entry name" value="FAD_NAD(P)-BINDING OXIDOREDUCTASE FAMILY PROTEIN"/>
    <property type="match status" value="1"/>
</dbReference>
<dbReference type="Gene3D" id="3.90.660.10">
    <property type="match status" value="1"/>
</dbReference>
<evidence type="ECO:0000256" key="1">
    <source>
        <dbReference type="SAM" id="Phobius"/>
    </source>
</evidence>
<dbReference type="AlphaFoldDB" id="A0A1P8UEF8"/>
<keyword evidence="1" id="KW-0472">Membrane</keyword>
<dbReference type="RefSeq" id="WP_076835633.1">
    <property type="nucleotide sequence ID" value="NZ_CP019434.1"/>
</dbReference>
<dbReference type="SUPFAM" id="SSF51905">
    <property type="entry name" value="FAD/NAD(P)-binding domain"/>
    <property type="match status" value="1"/>
</dbReference>
<feature type="transmembrane region" description="Helical" evidence="1">
    <location>
        <begin position="12"/>
        <end position="36"/>
    </location>
</feature>
<dbReference type="EMBL" id="CP019434">
    <property type="protein sequence ID" value="APZ42179.1"/>
    <property type="molecule type" value="Genomic_DNA"/>
</dbReference>
<proteinExistence type="predicted"/>
<organism evidence="3 4">
    <name type="scientific">Acidihalobacter ferrooxydans</name>
    <dbReference type="NCBI Taxonomy" id="1765967"/>
    <lineage>
        <taxon>Bacteria</taxon>
        <taxon>Pseudomonadati</taxon>
        <taxon>Pseudomonadota</taxon>
        <taxon>Gammaproteobacteria</taxon>
        <taxon>Chromatiales</taxon>
        <taxon>Ectothiorhodospiraceae</taxon>
        <taxon>Acidihalobacter</taxon>
    </lineage>
</organism>
<dbReference type="Gene3D" id="3.50.50.60">
    <property type="entry name" value="FAD/NAD(P)-binding domain"/>
    <property type="match status" value="1"/>
</dbReference>
<protein>
    <recommendedName>
        <fullName evidence="2">Amine oxidase domain-containing protein</fullName>
    </recommendedName>
</protein>
<sequence>MSGHADAAPRTAVIGAGIAGVLCALDLSLFSDVVLFERDLHPGGRLAVCRGNGFEFDCGAPHCIVTDPDLHARLRDWTAAGYLARWDGWTVELDHGNFMTRDLGATCHVGTPTMAALAGQLAALLDFRAGIEITKLAREGSHWWLVDTLHQRHGPFARVVCAAPPATTARLLEPHAPELATRAADVAMRPRWTVMLGYDTPLPVPFDQAYLEGQDLIWCGRNSSKPGRSAREAWVLQATPEWSTAHATLPAPDVVTTLRQVFATAAGLVLPPPTVAMAHFWPMAEPINPVGEPFLAAPAAGLFACGDWCLAPRVEGAMLSAVALAAALESGAT</sequence>
<dbReference type="STRING" id="1765967.BW247_02955"/>
<accession>A0A1P8UEF8</accession>
<dbReference type="InterPro" id="IPR036188">
    <property type="entry name" value="FAD/NAD-bd_sf"/>
</dbReference>
<name>A0A1P8UEF8_9GAMM</name>
<dbReference type="Pfam" id="PF01593">
    <property type="entry name" value="Amino_oxidase"/>
    <property type="match status" value="1"/>
</dbReference>
<dbReference type="OrthoDB" id="5792777at2"/>
<keyword evidence="4" id="KW-1185">Reference proteome</keyword>
<evidence type="ECO:0000259" key="2">
    <source>
        <dbReference type="Pfam" id="PF01593"/>
    </source>
</evidence>
<evidence type="ECO:0000313" key="3">
    <source>
        <dbReference type="EMBL" id="APZ42179.1"/>
    </source>
</evidence>
<dbReference type="KEGG" id="afy:BW247_02955"/>
<gene>
    <name evidence="3" type="ORF">BW247_02955</name>
</gene>